<feature type="domain" description="Interferon/interleukin receptor" evidence="5">
    <location>
        <begin position="119"/>
        <end position="218"/>
    </location>
</feature>
<dbReference type="InterPro" id="IPR013783">
    <property type="entry name" value="Ig-like_fold"/>
</dbReference>
<keyword evidence="2" id="KW-0472">Membrane</keyword>
<gene>
    <name evidence="7" type="primary">il10ra</name>
</gene>
<dbReference type="AlphaFoldDB" id="A0A6P7PCL0"/>
<accession>A0A6P7PCL0</accession>
<keyword evidence="7" id="KW-0675">Receptor</keyword>
<feature type="signal peptide" evidence="3">
    <location>
        <begin position="1"/>
        <end position="22"/>
    </location>
</feature>
<dbReference type="InParanoid" id="A0A6P7PCL0"/>
<evidence type="ECO:0000313" key="6">
    <source>
        <dbReference type="Proteomes" id="UP000515150"/>
    </source>
</evidence>
<evidence type="ECO:0000259" key="5">
    <source>
        <dbReference type="Pfam" id="PF09294"/>
    </source>
</evidence>
<organism evidence="6 7">
    <name type="scientific">Betta splendens</name>
    <name type="common">Siamese fighting fish</name>
    <dbReference type="NCBI Taxonomy" id="158456"/>
    <lineage>
        <taxon>Eukaryota</taxon>
        <taxon>Metazoa</taxon>
        <taxon>Chordata</taxon>
        <taxon>Craniata</taxon>
        <taxon>Vertebrata</taxon>
        <taxon>Euteleostomi</taxon>
        <taxon>Actinopterygii</taxon>
        <taxon>Neopterygii</taxon>
        <taxon>Teleostei</taxon>
        <taxon>Neoteleostei</taxon>
        <taxon>Acanthomorphata</taxon>
        <taxon>Anabantaria</taxon>
        <taxon>Anabantiformes</taxon>
        <taxon>Anabantoidei</taxon>
        <taxon>Osphronemidae</taxon>
        <taxon>Betta</taxon>
    </lineage>
</organism>
<feature type="domain" description="Fibronectin type-III" evidence="4">
    <location>
        <begin position="12"/>
        <end position="109"/>
    </location>
</feature>
<dbReference type="PANTHER" id="PTHR20859">
    <property type="entry name" value="INTERFERON/INTERLEUKIN RECEPTOR"/>
    <property type="match status" value="1"/>
</dbReference>
<sequence>MDTRSEMPILSVLLLYISCVSGLDVPAPEHLEVKILDGEVMANWKAPADAPPNSQYSVQMARYIDPWAEVESCARIGRTYCDLSLLFHDYHAVYKVKVQLVAGNEASAWTSKKFSLSETELQPPSFTLTATSSTLSISIHEKPLLKEIFSFGVQHTIFLEETGQDNKTTTAYLMDQGEDASRVQTFRNLHWGKKYCVTIKVQGNGGMFSSSISPKQCLLLPEEEWYVTAVSALSILSVLAAIIIIIALLLCFVKRPEKTPAALKSPPSGWLPFTAGPDTMEQVTDKGWFLSSYRAETEGGIEDPVSQATEAGDGGEEERRTSTDSGIGIEAGPKPDRGGPPAKQEDSGCGSLGGSEGPTSAQTHYSAREERKRDDSGLGLRSAAAALDGEAPGGPSPGGGYRSQSPSELRADAATGYRAGPQACICSGGRCTWCHSQGQYGSQVVRQYRRFVDPYKAGLAFPSYGRAQADSVAADDLGTGFMQLGEKFPLLTALSPPRPDDRRDFLSLSDVQLTID</sequence>
<dbReference type="SUPFAM" id="SSF49265">
    <property type="entry name" value="Fibronectin type III"/>
    <property type="match status" value="2"/>
</dbReference>
<dbReference type="Gene3D" id="2.60.40.10">
    <property type="entry name" value="Immunoglobulins"/>
    <property type="match status" value="1"/>
</dbReference>
<feature type="compositionally biased region" description="Basic and acidic residues" evidence="1">
    <location>
        <begin position="366"/>
        <end position="376"/>
    </location>
</feature>
<keyword evidence="6" id="KW-1185">Reference proteome</keyword>
<keyword evidence="2" id="KW-0812">Transmembrane</keyword>
<evidence type="ECO:0000256" key="3">
    <source>
        <dbReference type="SAM" id="SignalP"/>
    </source>
</evidence>
<dbReference type="GO" id="GO:0005886">
    <property type="term" value="C:plasma membrane"/>
    <property type="evidence" value="ECO:0007669"/>
    <property type="project" value="TreeGrafter"/>
</dbReference>
<name>A0A6P7PCL0_BETSP</name>
<keyword evidence="2" id="KW-1133">Transmembrane helix</keyword>
<dbReference type="InterPro" id="IPR003961">
    <property type="entry name" value="FN3_dom"/>
</dbReference>
<keyword evidence="3" id="KW-0732">Signal</keyword>
<dbReference type="Proteomes" id="UP000515150">
    <property type="component" value="Chromosome 13"/>
</dbReference>
<proteinExistence type="predicted"/>
<dbReference type="InterPro" id="IPR015373">
    <property type="entry name" value="Interferon/interleukin_rcp_dom"/>
</dbReference>
<reference evidence="7" key="1">
    <citation type="submission" date="2025-08" db="UniProtKB">
        <authorList>
            <consortium name="RefSeq"/>
        </authorList>
    </citation>
    <scope>IDENTIFICATION</scope>
</reference>
<evidence type="ECO:0000313" key="7">
    <source>
        <dbReference type="RefSeq" id="XP_029027054.1"/>
    </source>
</evidence>
<dbReference type="InterPro" id="IPR036116">
    <property type="entry name" value="FN3_sf"/>
</dbReference>
<feature type="region of interest" description="Disordered" evidence="1">
    <location>
        <begin position="297"/>
        <end position="410"/>
    </location>
</feature>
<evidence type="ECO:0000256" key="1">
    <source>
        <dbReference type="SAM" id="MobiDB-lite"/>
    </source>
</evidence>
<dbReference type="GO" id="GO:0004896">
    <property type="term" value="F:cytokine receptor activity"/>
    <property type="evidence" value="ECO:0007669"/>
    <property type="project" value="TreeGrafter"/>
</dbReference>
<dbReference type="Pfam" id="PF09294">
    <property type="entry name" value="Interfer-bind"/>
    <property type="match status" value="1"/>
</dbReference>
<dbReference type="PANTHER" id="PTHR20859:SF94">
    <property type="entry name" value="CYTOKINE RECEPTOR FAMILY MEMBER B7"/>
    <property type="match status" value="1"/>
</dbReference>
<dbReference type="RefSeq" id="XP_029027054.1">
    <property type="nucleotide sequence ID" value="XM_029171221.3"/>
</dbReference>
<dbReference type="GeneID" id="114867989"/>
<feature type="chain" id="PRO_5027836919" evidence="3">
    <location>
        <begin position="23"/>
        <end position="516"/>
    </location>
</feature>
<dbReference type="KEGG" id="bspl:114867989"/>
<dbReference type="InterPro" id="IPR050650">
    <property type="entry name" value="Type-II_Cytokine-TF_Rcpt"/>
</dbReference>
<dbReference type="OrthoDB" id="8805892at2759"/>
<dbReference type="Pfam" id="PF01108">
    <property type="entry name" value="Tissue_fac"/>
    <property type="match status" value="1"/>
</dbReference>
<evidence type="ECO:0000259" key="4">
    <source>
        <dbReference type="Pfam" id="PF01108"/>
    </source>
</evidence>
<evidence type="ECO:0000256" key="2">
    <source>
        <dbReference type="SAM" id="Phobius"/>
    </source>
</evidence>
<feature type="compositionally biased region" description="Low complexity" evidence="1">
    <location>
        <begin position="377"/>
        <end position="389"/>
    </location>
</feature>
<dbReference type="CTD" id="3587"/>
<protein>
    <submittedName>
        <fullName evidence="7">Interleukin-10 receptor subunit alpha</fullName>
    </submittedName>
</protein>
<feature type="transmembrane region" description="Helical" evidence="2">
    <location>
        <begin position="225"/>
        <end position="253"/>
    </location>
</feature>